<reference evidence="3" key="1">
    <citation type="submission" date="2018-08" db="EMBL/GenBank/DDBJ databases">
        <authorList>
            <person name="Liu Z.-W."/>
            <person name="Du Z.-J."/>
        </authorList>
    </citation>
    <scope>NUCLEOTIDE SEQUENCE [LARGE SCALE GENOMIC DNA]</scope>
    <source>
        <strain evidence="3">H4X</strain>
    </source>
</reference>
<dbReference type="SUPFAM" id="SSF52317">
    <property type="entry name" value="Class I glutamine amidotransferase-like"/>
    <property type="match status" value="1"/>
</dbReference>
<dbReference type="InterPro" id="IPR029062">
    <property type="entry name" value="Class_I_gatase-like"/>
</dbReference>
<dbReference type="RefSeq" id="WP_115564667.1">
    <property type="nucleotide sequence ID" value="NZ_QRGR01000005.1"/>
</dbReference>
<evidence type="ECO:0000256" key="1">
    <source>
        <dbReference type="SAM" id="Phobius"/>
    </source>
</evidence>
<sequence>MNSFRLVTTYSPWLILACIVVGLLYAWLLYSKRTPWPKSINYMLAALRFVVVSFLCFLLLGPLVRYVANTTVPPTIVFAVDNSQSVSLFSDSVQLQQATQGLQAIRERLQDEGYNTEVRTLAAADQSPQNITEVNYGAETTNLSQLLSGVQEDYTGQNLAGVVLLSDGIVNQGISPGYANYNFTLYPVAVGDTIPKRDVLIASLRYNKVNYSGNRFPLEVELQQEGFGGTAATVTLSENGKTIERKNVTLKPEQPIQQVPFQVLAGGLGKRHYEVQVQPLQGEFTTLNNTKHAYIDVVKGKIKVLVAAAAPHPDIKAIRAAIETNQNYETELFIPGLTELKQEDYDVAVLHQLPGRVPGGEAALNLVRQKKVPALYILGPQSDLNNYNRLNAGVNISTSGQSDEVTAVVSGNFTTFNLPEAAGDRLQQYPPASVPFGDVRLAPNTEVVLYQQVGRVRTDKPLLAVQTAGDSRNATLLASGTWQWRIMESANNEQPEVYDKLITNLIQLLSAPRNKKRLNVYPTQEEYTSSDEIRFNAEAYNEALEPIYGQNITLRITNEDDETKSFNFANGENQAGVNIGTLPGGRYTYTASASINGQQQQDKGEFVVEELQLEALNAVADHTLLYQLASNTNSKLYYPSQLQQLEQDILSSDHKDVIYSSEELSDLVDLKWLFFLLLGFVCIEWFVRKFNGSY</sequence>
<dbReference type="PANTHER" id="PTHR37947">
    <property type="entry name" value="BLL2462 PROTEIN"/>
    <property type="match status" value="1"/>
</dbReference>
<organism evidence="2 3">
    <name type="scientific">Pontibacter diazotrophicus</name>
    <dbReference type="NCBI Taxonomy" id="1400979"/>
    <lineage>
        <taxon>Bacteria</taxon>
        <taxon>Pseudomonadati</taxon>
        <taxon>Bacteroidota</taxon>
        <taxon>Cytophagia</taxon>
        <taxon>Cytophagales</taxon>
        <taxon>Hymenobacteraceae</taxon>
        <taxon>Pontibacter</taxon>
    </lineage>
</organism>
<feature type="transmembrane region" description="Helical" evidence="1">
    <location>
        <begin position="42"/>
        <end position="64"/>
    </location>
</feature>
<evidence type="ECO:0000313" key="2">
    <source>
        <dbReference type="EMBL" id="RDV16257.1"/>
    </source>
</evidence>
<dbReference type="AlphaFoldDB" id="A0A3D8LFS6"/>
<protein>
    <submittedName>
        <fullName evidence="2">VWA domain-containing protein</fullName>
    </submittedName>
</protein>
<keyword evidence="1" id="KW-1133">Transmembrane helix</keyword>
<gene>
    <name evidence="2" type="ORF">DXT99_06195</name>
</gene>
<dbReference type="InterPro" id="IPR036465">
    <property type="entry name" value="vWFA_dom_sf"/>
</dbReference>
<keyword evidence="1" id="KW-0812">Transmembrane</keyword>
<name>A0A3D8LFS6_9BACT</name>
<dbReference type="EMBL" id="QRGR01000005">
    <property type="protein sequence ID" value="RDV16257.1"/>
    <property type="molecule type" value="Genomic_DNA"/>
</dbReference>
<proteinExistence type="predicted"/>
<comment type="caution">
    <text evidence="2">The sequence shown here is derived from an EMBL/GenBank/DDBJ whole genome shotgun (WGS) entry which is preliminary data.</text>
</comment>
<dbReference type="SUPFAM" id="SSF53300">
    <property type="entry name" value="vWA-like"/>
    <property type="match status" value="1"/>
</dbReference>
<dbReference type="Gene3D" id="3.40.50.880">
    <property type="match status" value="1"/>
</dbReference>
<feature type="transmembrane region" description="Helical" evidence="1">
    <location>
        <begin position="12"/>
        <end position="30"/>
    </location>
</feature>
<dbReference type="PANTHER" id="PTHR37947:SF1">
    <property type="entry name" value="BLL2462 PROTEIN"/>
    <property type="match status" value="1"/>
</dbReference>
<keyword evidence="3" id="KW-1185">Reference proteome</keyword>
<dbReference type="OrthoDB" id="9763076at2"/>
<dbReference type="Proteomes" id="UP000256708">
    <property type="component" value="Unassembled WGS sequence"/>
</dbReference>
<dbReference type="PROSITE" id="PS51257">
    <property type="entry name" value="PROKAR_LIPOPROTEIN"/>
    <property type="match status" value="1"/>
</dbReference>
<evidence type="ECO:0000313" key="3">
    <source>
        <dbReference type="Proteomes" id="UP000256708"/>
    </source>
</evidence>
<keyword evidence="1" id="KW-0472">Membrane</keyword>
<accession>A0A3D8LFS6</accession>